<dbReference type="AlphaFoldDB" id="A0A2P5HGT6"/>
<keyword evidence="4" id="KW-1185">Reference proteome</keyword>
<comment type="caution">
    <text evidence="3">The sequence shown here is derived from an EMBL/GenBank/DDBJ whole genome shotgun (WGS) entry which is preliminary data.</text>
</comment>
<evidence type="ECO:0000259" key="2">
    <source>
        <dbReference type="Pfam" id="PF02230"/>
    </source>
</evidence>
<dbReference type="InParanoid" id="A0A2P5HGT6"/>
<organism evidence="3 4">
    <name type="scientific">Diaporthe helianthi</name>
    <dbReference type="NCBI Taxonomy" id="158607"/>
    <lineage>
        <taxon>Eukaryota</taxon>
        <taxon>Fungi</taxon>
        <taxon>Dikarya</taxon>
        <taxon>Ascomycota</taxon>
        <taxon>Pezizomycotina</taxon>
        <taxon>Sordariomycetes</taxon>
        <taxon>Sordariomycetidae</taxon>
        <taxon>Diaporthales</taxon>
        <taxon>Diaporthaceae</taxon>
        <taxon>Diaporthe</taxon>
    </lineage>
</organism>
<dbReference type="PANTHER" id="PTHR10655:SF63">
    <property type="entry name" value="PHOSPHOLIPASE_CARBOXYLESTERASE_THIOESTERASE DOMAIN-CONTAINING PROTEIN"/>
    <property type="match status" value="1"/>
</dbReference>
<dbReference type="Proteomes" id="UP000094444">
    <property type="component" value="Unassembled WGS sequence"/>
</dbReference>
<dbReference type="PANTHER" id="PTHR10655">
    <property type="entry name" value="LYSOPHOSPHOLIPASE-RELATED"/>
    <property type="match status" value="1"/>
</dbReference>
<dbReference type="STRING" id="158607.A0A2P5HGT6"/>
<dbReference type="SUPFAM" id="SSF53474">
    <property type="entry name" value="alpha/beta-Hydrolases"/>
    <property type="match status" value="1"/>
</dbReference>
<dbReference type="Gene3D" id="3.40.50.1820">
    <property type="entry name" value="alpha/beta hydrolase"/>
    <property type="match status" value="1"/>
</dbReference>
<evidence type="ECO:0000313" key="3">
    <source>
        <dbReference type="EMBL" id="POS69462.1"/>
    </source>
</evidence>
<dbReference type="OrthoDB" id="2418081at2759"/>
<comment type="similarity">
    <text evidence="1">Belongs to the AB hydrolase superfamily. AB hydrolase 2 family.</text>
</comment>
<proteinExistence type="inferred from homology"/>
<dbReference type="InterPro" id="IPR029058">
    <property type="entry name" value="AB_hydrolase_fold"/>
</dbReference>
<dbReference type="GO" id="GO:0008474">
    <property type="term" value="F:palmitoyl-(protein) hydrolase activity"/>
    <property type="evidence" value="ECO:0007669"/>
    <property type="project" value="TreeGrafter"/>
</dbReference>
<dbReference type="InterPro" id="IPR050565">
    <property type="entry name" value="LYPA1-2/EST-like"/>
</dbReference>
<reference evidence="3" key="1">
    <citation type="submission" date="2017-09" db="EMBL/GenBank/DDBJ databases">
        <title>Polyketide synthases of a Diaporthe helianthi virulent isolate.</title>
        <authorList>
            <person name="Baroncelli R."/>
        </authorList>
    </citation>
    <scope>NUCLEOTIDE SEQUENCE [LARGE SCALE GENOMIC DNA]</scope>
    <source>
        <strain evidence="3">7/96</strain>
    </source>
</reference>
<evidence type="ECO:0000313" key="4">
    <source>
        <dbReference type="Proteomes" id="UP000094444"/>
    </source>
</evidence>
<dbReference type="GO" id="GO:0052689">
    <property type="term" value="F:carboxylic ester hydrolase activity"/>
    <property type="evidence" value="ECO:0007669"/>
    <property type="project" value="TreeGrafter"/>
</dbReference>
<dbReference type="EMBL" id="MAVT02002263">
    <property type="protein sequence ID" value="POS69462.1"/>
    <property type="molecule type" value="Genomic_DNA"/>
</dbReference>
<dbReference type="GO" id="GO:0005737">
    <property type="term" value="C:cytoplasm"/>
    <property type="evidence" value="ECO:0007669"/>
    <property type="project" value="TreeGrafter"/>
</dbReference>
<protein>
    <submittedName>
        <fullName evidence="3">Phospholipase/Carboxylesterase</fullName>
    </submittedName>
</protein>
<name>A0A2P5HGT6_DIAHE</name>
<accession>A0A2P5HGT6</accession>
<gene>
    <name evidence="3" type="ORF">DHEL01_v212143</name>
</gene>
<dbReference type="Pfam" id="PF02230">
    <property type="entry name" value="Abhydrolase_2"/>
    <property type="match status" value="1"/>
</dbReference>
<feature type="domain" description="Phospholipase/carboxylesterase/thioesterase" evidence="2">
    <location>
        <begin position="13"/>
        <end position="164"/>
    </location>
</feature>
<evidence type="ECO:0000256" key="1">
    <source>
        <dbReference type="ARBA" id="ARBA00006499"/>
    </source>
</evidence>
<dbReference type="InterPro" id="IPR003140">
    <property type="entry name" value="PLipase/COase/thioEstase"/>
</dbReference>
<sequence length="267" mass="29904">MPPTHAVGPADGHAHIHTIIFLHGRDSTGAEFADELFESEASEPKDQPRTLRDLLPTVRWVFPEAQVLPSARFGTDMAQWFDMWSTEDPDERPEFQLGGLRASVAALGDVVREEERLVPRGRIFVGGISQGIAVAVAAFFAEQETWSGLGGMVGLCGWLPLRGMVGDEDGVEQLANLYRGRSDEHPLDSRGHYTQSRALPTFLAHSKDDGLISIRHGRALRDSLRRFSDELWVEWHEYEDGGHWLNEPRGVDDLVAFLRKRGLREDT</sequence>